<dbReference type="OrthoDB" id="992776at2759"/>
<organism evidence="3 4">
    <name type="scientific">Endocarpon pusillum (strain Z07020 / HMAS-L-300199)</name>
    <name type="common">Lichen-forming fungus</name>
    <dbReference type="NCBI Taxonomy" id="1263415"/>
    <lineage>
        <taxon>Eukaryota</taxon>
        <taxon>Fungi</taxon>
        <taxon>Dikarya</taxon>
        <taxon>Ascomycota</taxon>
        <taxon>Pezizomycotina</taxon>
        <taxon>Eurotiomycetes</taxon>
        <taxon>Chaetothyriomycetidae</taxon>
        <taxon>Verrucariales</taxon>
        <taxon>Verrucariaceae</taxon>
        <taxon>Endocarpon</taxon>
    </lineage>
</organism>
<dbReference type="InterPro" id="IPR014729">
    <property type="entry name" value="Rossmann-like_a/b/a_fold"/>
</dbReference>
<dbReference type="SUPFAM" id="SSF52402">
    <property type="entry name" value="Adenine nucleotide alpha hydrolases-like"/>
    <property type="match status" value="1"/>
</dbReference>
<proteinExistence type="predicted"/>
<feature type="region of interest" description="Disordered" evidence="1">
    <location>
        <begin position="94"/>
        <end position="320"/>
    </location>
</feature>
<dbReference type="RefSeq" id="XP_007803866.1">
    <property type="nucleotide sequence ID" value="XM_007805675.1"/>
</dbReference>
<gene>
    <name evidence="3" type="ORF">EPUS_07370</name>
</gene>
<keyword evidence="4" id="KW-1185">Reference proteome</keyword>
<dbReference type="InterPro" id="IPR006015">
    <property type="entry name" value="Universal_stress_UspA"/>
</dbReference>
<feature type="region of interest" description="Disordered" evidence="1">
    <location>
        <begin position="462"/>
        <end position="497"/>
    </location>
</feature>
<dbReference type="OMA" id="NMSHIDT"/>
<dbReference type="EMBL" id="KE721311">
    <property type="protein sequence ID" value="ERF70513.1"/>
    <property type="molecule type" value="Genomic_DNA"/>
</dbReference>
<dbReference type="Pfam" id="PF00582">
    <property type="entry name" value="Usp"/>
    <property type="match status" value="1"/>
</dbReference>
<feature type="domain" description="UspA" evidence="2">
    <location>
        <begin position="498"/>
        <end position="592"/>
    </location>
</feature>
<feature type="compositionally biased region" description="Basic residues" evidence="1">
    <location>
        <begin position="235"/>
        <end position="245"/>
    </location>
</feature>
<feature type="compositionally biased region" description="Acidic residues" evidence="1">
    <location>
        <begin position="215"/>
        <end position="232"/>
    </location>
</feature>
<dbReference type="HOGENOM" id="CLU_015980_1_0_1"/>
<dbReference type="InterPro" id="IPR006016">
    <property type="entry name" value="UspA"/>
</dbReference>
<feature type="compositionally biased region" description="Polar residues" evidence="1">
    <location>
        <begin position="135"/>
        <end position="152"/>
    </location>
</feature>
<dbReference type="PANTHER" id="PTHR46100:SF4">
    <property type="entry name" value="USPA DOMAIN-CONTAINING PROTEIN"/>
    <property type="match status" value="1"/>
</dbReference>
<feature type="compositionally biased region" description="Polar residues" evidence="1">
    <location>
        <begin position="96"/>
        <end position="111"/>
    </location>
</feature>
<dbReference type="Gene3D" id="3.40.50.620">
    <property type="entry name" value="HUPs"/>
    <property type="match status" value="1"/>
</dbReference>
<feature type="compositionally biased region" description="Basic and acidic residues" evidence="1">
    <location>
        <begin position="177"/>
        <end position="214"/>
    </location>
</feature>
<dbReference type="eggNOG" id="ENOG502QRPI">
    <property type="taxonomic scope" value="Eukaryota"/>
</dbReference>
<sequence length="624" mass="67119">MSLVDVLEDERRETADTDSSSASRRGLKDSFLAVRNMLDIPSNTSTPSSSRERRSSPFAAGNGDAAQSTLGNKATKQSASAEAMAAIFGGAPKDFQISSKTRGSGRHNSTVGIGAKSRSPSSRLHRSSSPGIGLLNNNRSSPMHIMTDSSDFNDIDSATEKASDSNLKPKGKGPDFVSKDNAENGRRGSADSSNDIRLEEDRPGGEGADERAIESSDDEEEVKSSEEDEDESTPNRKRGRGRKRIDKGSDVSNVDSDESEDDPYASLYGQNESTSQAKSALAAAEEERMAQSKAKLRPSEPAVSVIGPGGERLVPKKGGVHPNTSYDYTASGMNSANSSDADISDIRRAQKLSINMSHIDTSVPNRVIRTILRGDFSTMQEDAEEGLRRSRLYLVATDLSDEAVYALEWTIGTILRDGDTLLAIYAVDEETGTGKSIDADASGSVQIGEGAKAAQDTVDAMTSQTEKMNQSAEAPSLLTPAGYLPATSTDSRPGSVDSRMLSKAEIERQRAIEDISSTCVRLLRKTKLQVRVAIEVIHCKSPKHMITEAIDGLEPTLVILGSRGRSALKGVLLGSFSNYLVTKSSIPVMVARKKLRKHAKFKKTNIRLSNNLQRPNRLTSAKID</sequence>
<reference evidence="4" key="1">
    <citation type="journal article" date="2014" name="BMC Genomics">
        <title>Genome characteristics reveal the impact of lichenization on lichen-forming fungus Endocarpon pusillum Hedwig (Verrucariales, Ascomycota).</title>
        <authorList>
            <person name="Wang Y.-Y."/>
            <person name="Liu B."/>
            <person name="Zhang X.-Y."/>
            <person name="Zhou Q.-M."/>
            <person name="Zhang T."/>
            <person name="Li H."/>
            <person name="Yu Y.-F."/>
            <person name="Zhang X.-L."/>
            <person name="Hao X.-Y."/>
            <person name="Wang M."/>
            <person name="Wang L."/>
            <person name="Wei J.-C."/>
        </authorList>
    </citation>
    <scope>NUCLEOTIDE SEQUENCE [LARGE SCALE GENOMIC DNA]</scope>
    <source>
        <strain evidence="4">Z07020 / HMAS-L-300199</strain>
    </source>
</reference>
<dbReference type="CDD" id="cd23659">
    <property type="entry name" value="USP_At3g01520-like"/>
    <property type="match status" value="1"/>
</dbReference>
<feature type="region of interest" description="Disordered" evidence="1">
    <location>
        <begin position="1"/>
        <end position="77"/>
    </location>
</feature>
<dbReference type="AlphaFoldDB" id="U1GEI7"/>
<evidence type="ECO:0000313" key="4">
    <source>
        <dbReference type="Proteomes" id="UP000019373"/>
    </source>
</evidence>
<evidence type="ECO:0000256" key="1">
    <source>
        <dbReference type="SAM" id="MobiDB-lite"/>
    </source>
</evidence>
<feature type="compositionally biased region" description="Polar residues" evidence="1">
    <location>
        <begin position="268"/>
        <end position="278"/>
    </location>
</feature>
<feature type="compositionally biased region" description="Polar residues" evidence="1">
    <location>
        <begin position="65"/>
        <end position="77"/>
    </location>
</feature>
<evidence type="ECO:0000259" key="2">
    <source>
        <dbReference type="Pfam" id="PF00582"/>
    </source>
</evidence>
<feature type="compositionally biased region" description="Polar residues" evidence="1">
    <location>
        <begin position="462"/>
        <end position="473"/>
    </location>
</feature>
<dbReference type="Proteomes" id="UP000019373">
    <property type="component" value="Unassembled WGS sequence"/>
</dbReference>
<dbReference type="GeneID" id="19242254"/>
<name>U1GEI7_ENDPU</name>
<dbReference type="PRINTS" id="PR01438">
    <property type="entry name" value="UNVRSLSTRESS"/>
</dbReference>
<evidence type="ECO:0000313" key="3">
    <source>
        <dbReference type="EMBL" id="ERF70513.1"/>
    </source>
</evidence>
<accession>U1GEI7</accession>
<protein>
    <recommendedName>
        <fullName evidence="2">UspA domain-containing protein</fullName>
    </recommendedName>
</protein>
<dbReference type="PANTHER" id="PTHR46100">
    <property type="entry name" value="IMP2'P"/>
    <property type="match status" value="1"/>
</dbReference>